<comment type="caution">
    <text evidence="10">The sequence shown here is derived from an EMBL/GenBank/DDBJ whole genome shotgun (WGS) entry which is preliminary data.</text>
</comment>
<dbReference type="PROSITE" id="PS50297">
    <property type="entry name" value="ANK_REP_REGION"/>
    <property type="match status" value="2"/>
</dbReference>
<feature type="transmembrane region" description="Helical" evidence="9">
    <location>
        <begin position="230"/>
        <end position="249"/>
    </location>
</feature>
<gene>
    <name evidence="11" type="ORF">JBS370_LOCUS10070</name>
    <name evidence="10" type="ORF">ZHD862_LOCUS13549</name>
</gene>
<dbReference type="InterPro" id="IPR002110">
    <property type="entry name" value="Ankyrin_rpt"/>
</dbReference>
<dbReference type="EMBL" id="CAJOBD010000713">
    <property type="protein sequence ID" value="CAF3709771.1"/>
    <property type="molecule type" value="Genomic_DNA"/>
</dbReference>
<dbReference type="GO" id="GO:0005886">
    <property type="term" value="C:plasma membrane"/>
    <property type="evidence" value="ECO:0007669"/>
    <property type="project" value="UniProtKB-SubCell"/>
</dbReference>
<feature type="transmembrane region" description="Helical" evidence="9">
    <location>
        <begin position="155"/>
        <end position="173"/>
    </location>
</feature>
<dbReference type="PANTHER" id="PTHR10464">
    <property type="entry name" value="UREA TRANSPORTER"/>
    <property type="match status" value="1"/>
</dbReference>
<keyword evidence="8" id="KW-0040">ANK repeat</keyword>
<dbReference type="InterPro" id="IPR029020">
    <property type="entry name" value="Ammonium/urea_transptr"/>
</dbReference>
<keyword evidence="3" id="KW-1003">Cell membrane</keyword>
<feature type="transmembrane region" description="Helical" evidence="9">
    <location>
        <begin position="434"/>
        <end position="455"/>
    </location>
</feature>
<dbReference type="GO" id="GO:0015204">
    <property type="term" value="F:urea transmembrane transporter activity"/>
    <property type="evidence" value="ECO:0007669"/>
    <property type="project" value="InterPro"/>
</dbReference>
<evidence type="ECO:0000313" key="11">
    <source>
        <dbReference type="EMBL" id="CAF3709771.1"/>
    </source>
</evidence>
<keyword evidence="4 9" id="KW-0812">Transmembrane</keyword>
<feature type="transmembrane region" description="Helical" evidence="9">
    <location>
        <begin position="179"/>
        <end position="200"/>
    </location>
</feature>
<dbReference type="Proteomes" id="UP000663836">
    <property type="component" value="Unassembled WGS sequence"/>
</dbReference>
<accession>A0A814IB89</accession>
<feature type="transmembrane region" description="Helical" evidence="9">
    <location>
        <begin position="207"/>
        <end position="224"/>
    </location>
</feature>
<name>A0A814IB89_9BILA</name>
<sequence>MSQLTDDQTNVNGAWSWIIPIVDPSDFLYSNQNVIPDEQNEQPAEARAWSTYQSSNLENILGEGPTRQQKTLLTSTLPGQQQLKEDVRGVEQILSYVDRRRPPRHKKYRLTWRTLIGTMSGMDQIYARDDFLHYYEEFRPAFIFMDSVFRGIGQVMFANNPLSGIIITIGLFIGNWELALYGLLGTCVSTLTAHMLGFTFNSIRAGLYGYNGCLTAMGIAYFSFPHSPQMIGPIVIMCMFSTIFAMAISKILVHRLELSPFTFSFQICTWMWLLGALKFRYFFVNGTILSPGLLSTLINKPHLSNVSFPVYTAKDNFVGFFASIAQVYFIESPYTGAIILVGVGICSRILSFFALFGAVTGQLTAAYLLGLPATAIHAGLWGYNPVLTCQALGGMFFVLNGYRIWLLTLYGSVMTILLQAGVSAFLVPAGMPTLTFPFTVICWIFCLIAGSKNLIAVQLTAVSIPEDHYHRYRLSQLVKAQFKFISRLAHLASTDNVDITWEELSKINEIFVPILMCSYVYHNDLHHLKMLVRENVNIHSTDQNLRSPLHISASEGNMKITKWLVENLKINVNSIDKFGNTPLFDALWNGQFHLLPFLYSHGGRLPSSKSKELAYYLNAFVYEGNMEAIQYWLACGFNPNASDYEGRNALHLAVITNQFDIVYYLVEEFFVCLDVPDYFRQTAMDYALRLPDPTIADYLLQKRANNYIPVKTSGKKSTLLAIVVEKNLKNKTNAQKRKDNEEYSISMDESLLPTLFCMIAAQEDIQVMANFLQEFPQLNALECVDYDFRTAAHVAAAEGRLETLRFLSQQCQSSDFERIMNREDRWHITPLDEAYRNGHLDICNFVNEIIPTQTKETYEKIFDSDDIESEDHATVCLFQKWRKVFFFCTLAGIGAVERIDGLFARGYFLRTKLYADYHGRTPMHFAAANGHLNVIQALIRYRFEDVLHTDRWGKYPIDEARHKKFDKIVDELMQLQLS</sequence>
<dbReference type="Proteomes" id="UP000663864">
    <property type="component" value="Unassembled WGS sequence"/>
</dbReference>
<dbReference type="InterPro" id="IPR036770">
    <property type="entry name" value="Ankyrin_rpt-contain_sf"/>
</dbReference>
<dbReference type="Gene3D" id="1.25.40.20">
    <property type="entry name" value="Ankyrin repeat-containing domain"/>
    <property type="match status" value="4"/>
</dbReference>
<reference evidence="10" key="1">
    <citation type="submission" date="2021-02" db="EMBL/GenBank/DDBJ databases">
        <authorList>
            <person name="Nowell W R."/>
        </authorList>
    </citation>
    <scope>NUCLEOTIDE SEQUENCE</scope>
</reference>
<comment type="similarity">
    <text evidence="2">Belongs to the urea transporter family.</text>
</comment>
<keyword evidence="5 9" id="KW-1133">Transmembrane helix</keyword>
<keyword evidence="6 9" id="KW-0472">Membrane</keyword>
<comment type="catalytic activity">
    <reaction evidence="7">
        <text>urea(in) = urea(out)</text>
        <dbReference type="Rhea" id="RHEA:32799"/>
        <dbReference type="ChEBI" id="CHEBI:16199"/>
    </reaction>
</comment>
<dbReference type="Pfam" id="PF12796">
    <property type="entry name" value="Ank_2"/>
    <property type="match status" value="2"/>
</dbReference>
<evidence type="ECO:0000313" key="12">
    <source>
        <dbReference type="Proteomes" id="UP000663864"/>
    </source>
</evidence>
<dbReference type="AlphaFoldDB" id="A0A814IB89"/>
<organism evidence="10 12">
    <name type="scientific">Rotaria sordida</name>
    <dbReference type="NCBI Taxonomy" id="392033"/>
    <lineage>
        <taxon>Eukaryota</taxon>
        <taxon>Metazoa</taxon>
        <taxon>Spiralia</taxon>
        <taxon>Gnathifera</taxon>
        <taxon>Rotifera</taxon>
        <taxon>Eurotatoria</taxon>
        <taxon>Bdelloidea</taxon>
        <taxon>Philodinida</taxon>
        <taxon>Philodinidae</taxon>
        <taxon>Rotaria</taxon>
    </lineage>
</organism>
<feature type="repeat" description="ANK" evidence="8">
    <location>
        <begin position="645"/>
        <end position="667"/>
    </location>
</feature>
<dbReference type="Gene3D" id="1.10.3430.10">
    <property type="entry name" value="Ammonium transporter AmtB like domains"/>
    <property type="match status" value="1"/>
</dbReference>
<evidence type="ECO:0000256" key="4">
    <source>
        <dbReference type="ARBA" id="ARBA00022692"/>
    </source>
</evidence>
<evidence type="ECO:0000256" key="8">
    <source>
        <dbReference type="PROSITE-ProRule" id="PRU00023"/>
    </source>
</evidence>
<evidence type="ECO:0000256" key="6">
    <source>
        <dbReference type="ARBA" id="ARBA00023136"/>
    </source>
</evidence>
<evidence type="ECO:0000256" key="3">
    <source>
        <dbReference type="ARBA" id="ARBA00022475"/>
    </source>
</evidence>
<evidence type="ECO:0000256" key="5">
    <source>
        <dbReference type="ARBA" id="ARBA00022989"/>
    </source>
</evidence>
<dbReference type="SUPFAM" id="SSF48403">
    <property type="entry name" value="Ankyrin repeat"/>
    <property type="match status" value="2"/>
</dbReference>
<dbReference type="Pfam" id="PF00023">
    <property type="entry name" value="Ank"/>
    <property type="match status" value="1"/>
</dbReference>
<evidence type="ECO:0000256" key="9">
    <source>
        <dbReference type="SAM" id="Phobius"/>
    </source>
</evidence>
<feature type="transmembrane region" description="Helical" evidence="9">
    <location>
        <begin position="279"/>
        <end position="298"/>
    </location>
</feature>
<comment type="subcellular location">
    <subcellularLocation>
        <location evidence="1">Cell membrane</location>
        <topology evidence="1">Multi-pass membrane protein</topology>
    </subcellularLocation>
</comment>
<dbReference type="PROSITE" id="PS50088">
    <property type="entry name" value="ANK_REPEAT"/>
    <property type="match status" value="2"/>
</dbReference>
<feature type="repeat" description="ANK" evidence="8">
    <location>
        <begin position="918"/>
        <end position="940"/>
    </location>
</feature>
<dbReference type="Pfam" id="PF03253">
    <property type="entry name" value="UT"/>
    <property type="match status" value="1"/>
</dbReference>
<proteinExistence type="inferred from homology"/>
<dbReference type="EMBL" id="CAJNOT010000560">
    <property type="protein sequence ID" value="CAF1021203.1"/>
    <property type="molecule type" value="Genomic_DNA"/>
</dbReference>
<evidence type="ECO:0000313" key="10">
    <source>
        <dbReference type="EMBL" id="CAF1021203.1"/>
    </source>
</evidence>
<evidence type="ECO:0000256" key="2">
    <source>
        <dbReference type="ARBA" id="ARBA00005914"/>
    </source>
</evidence>
<dbReference type="SMART" id="SM00248">
    <property type="entry name" value="ANK"/>
    <property type="match status" value="8"/>
</dbReference>
<dbReference type="PANTHER" id="PTHR10464:SF4">
    <property type="entry name" value="UREA TRANSPORTER"/>
    <property type="match status" value="1"/>
</dbReference>
<evidence type="ECO:0000256" key="7">
    <source>
        <dbReference type="ARBA" id="ARBA00033993"/>
    </source>
</evidence>
<dbReference type="InterPro" id="IPR004937">
    <property type="entry name" value="Urea_transporter"/>
</dbReference>
<evidence type="ECO:0000256" key="1">
    <source>
        <dbReference type="ARBA" id="ARBA00004651"/>
    </source>
</evidence>
<protein>
    <submittedName>
        <fullName evidence="10">Uncharacterized protein</fullName>
    </submittedName>
</protein>